<dbReference type="SFLD" id="SFLDG01212">
    <property type="entry name" value="Phytoene_synthase_like"/>
    <property type="match status" value="1"/>
</dbReference>
<dbReference type="PANTHER" id="PTHR31480">
    <property type="entry name" value="BIFUNCTIONAL LYCOPENE CYCLASE/PHYTOENE SYNTHASE"/>
    <property type="match status" value="1"/>
</dbReference>
<dbReference type="Gene3D" id="1.10.600.10">
    <property type="entry name" value="Farnesyl Diphosphate Synthase"/>
    <property type="match status" value="1"/>
</dbReference>
<keyword evidence="1" id="KW-0808">Transferase</keyword>
<dbReference type="NCBIfam" id="TIGR03464">
    <property type="entry name" value="HpnC"/>
    <property type="match status" value="1"/>
</dbReference>
<dbReference type="Proteomes" id="UP001181622">
    <property type="component" value="Unassembled WGS sequence"/>
</dbReference>
<dbReference type="InterPro" id="IPR002060">
    <property type="entry name" value="Squ/phyt_synthse"/>
</dbReference>
<dbReference type="InterPro" id="IPR017827">
    <property type="entry name" value="HSQ_synthase_HpnC"/>
</dbReference>
<name>A0ABU1DLC6_9HYPH</name>
<dbReference type="InterPro" id="IPR044843">
    <property type="entry name" value="Trans_IPPS_bact-type"/>
</dbReference>
<evidence type="ECO:0000313" key="2">
    <source>
        <dbReference type="Proteomes" id="UP001181622"/>
    </source>
</evidence>
<protein>
    <submittedName>
        <fullName evidence="1">Squalene synthase HpnC</fullName>
        <ecNumber evidence="1">2.5.1.21</ecNumber>
    </submittedName>
</protein>
<comment type="caution">
    <text evidence="1">The sequence shown here is derived from an EMBL/GenBank/DDBJ whole genome shotgun (WGS) entry which is preliminary data.</text>
</comment>
<dbReference type="RefSeq" id="WP_309394901.1">
    <property type="nucleotide sequence ID" value="NZ_JADBEO010000078.1"/>
</dbReference>
<dbReference type="Pfam" id="PF00494">
    <property type="entry name" value="SQS_PSY"/>
    <property type="match status" value="1"/>
</dbReference>
<reference evidence="1" key="1">
    <citation type="submission" date="2020-10" db="EMBL/GenBank/DDBJ databases">
        <authorList>
            <person name="Abbas A."/>
            <person name="Razzaq R."/>
            <person name="Waqas M."/>
            <person name="Abbas N."/>
            <person name="Nielsen T.K."/>
            <person name="Hansen L.H."/>
            <person name="Hussain S."/>
            <person name="Shahid M."/>
        </authorList>
    </citation>
    <scope>NUCLEOTIDE SEQUENCE</scope>
    <source>
        <strain evidence="1">S14</strain>
    </source>
</reference>
<dbReference type="InterPro" id="IPR033904">
    <property type="entry name" value="Trans_IPPS_HH"/>
</dbReference>
<accession>A0ABU1DLC6</accession>
<dbReference type="InterPro" id="IPR008949">
    <property type="entry name" value="Isoprenoid_synthase_dom_sf"/>
</dbReference>
<dbReference type="EMBL" id="JADBEO010000078">
    <property type="protein sequence ID" value="MDR4308830.1"/>
    <property type="molecule type" value="Genomic_DNA"/>
</dbReference>
<dbReference type="CDD" id="cd00683">
    <property type="entry name" value="Trans_IPPS_HH"/>
    <property type="match status" value="1"/>
</dbReference>
<sequence>MSVASVHDFASGKGHHDENFPVASRLVSARHRAPIMAFYRFARAADDVADHPHAAPEAKLALLAAMRTTLTGQAETNPEAVALRAACAERGLSVAHGLDLLTAFERDCTVKRYDTWEDLIDYCRFSAMPVGRFVLDVHGESRETWAASDALCAALQVINHTQDCAKDFRALDRVYLPLDILAAHGARIEDLGGPAALPALRAAIVEMAERSLALLDQSSGFAKTIRDRRLATEVAVIHGLAKDLTKRLLARDPLSERVHHGKLQALLLAAAAAARHTLARRG</sequence>
<dbReference type="SUPFAM" id="SSF48576">
    <property type="entry name" value="Terpenoid synthases"/>
    <property type="match status" value="1"/>
</dbReference>
<organism evidence="1 2">
    <name type="scientific">Chelatococcus sambhunathii</name>
    <dbReference type="NCBI Taxonomy" id="363953"/>
    <lineage>
        <taxon>Bacteria</taxon>
        <taxon>Pseudomonadati</taxon>
        <taxon>Pseudomonadota</taxon>
        <taxon>Alphaproteobacteria</taxon>
        <taxon>Hyphomicrobiales</taxon>
        <taxon>Chelatococcaceae</taxon>
        <taxon>Chelatococcus</taxon>
    </lineage>
</organism>
<dbReference type="SFLD" id="SFLDG01018">
    <property type="entry name" value="Squalene/Phytoene_Synthase_Lik"/>
    <property type="match status" value="1"/>
</dbReference>
<gene>
    <name evidence="1" type="primary">hpnC</name>
    <name evidence="1" type="ORF">IHQ68_19590</name>
</gene>
<dbReference type="GO" id="GO:0051996">
    <property type="term" value="F:squalene synthase [NAD(P)H] activity"/>
    <property type="evidence" value="ECO:0007669"/>
    <property type="project" value="UniProtKB-EC"/>
</dbReference>
<keyword evidence="2" id="KW-1185">Reference proteome</keyword>
<dbReference type="SFLD" id="SFLDS00005">
    <property type="entry name" value="Isoprenoid_Synthase_Type_I"/>
    <property type="match status" value="1"/>
</dbReference>
<proteinExistence type="predicted"/>
<dbReference type="EC" id="2.5.1.21" evidence="1"/>
<evidence type="ECO:0000313" key="1">
    <source>
        <dbReference type="EMBL" id="MDR4308830.1"/>
    </source>
</evidence>